<evidence type="ECO:0000313" key="7">
    <source>
        <dbReference type="Proteomes" id="UP000218387"/>
    </source>
</evidence>
<dbReference type="Pfam" id="PF13180">
    <property type="entry name" value="PDZ_2"/>
    <property type="match status" value="1"/>
</dbReference>
<organism evidence="6 7">
    <name type="scientific">Eubacterium maltosivorans</name>
    <dbReference type="NCBI Taxonomy" id="2041044"/>
    <lineage>
        <taxon>Bacteria</taxon>
        <taxon>Bacillati</taxon>
        <taxon>Bacillota</taxon>
        <taxon>Clostridia</taxon>
        <taxon>Eubacteriales</taxon>
        <taxon>Eubacteriaceae</taxon>
        <taxon>Eubacterium</taxon>
    </lineage>
</organism>
<feature type="domain" description="PDZ" evidence="5">
    <location>
        <begin position="261"/>
        <end position="357"/>
    </location>
</feature>
<dbReference type="InterPro" id="IPR001478">
    <property type="entry name" value="PDZ"/>
</dbReference>
<comment type="similarity">
    <text evidence="1">Belongs to the peptidase S1C family.</text>
</comment>
<dbReference type="InterPro" id="IPR001940">
    <property type="entry name" value="Peptidase_S1C"/>
</dbReference>
<proteinExistence type="inferred from homology"/>
<accession>A0A4P9C9Y0</accession>
<dbReference type="PANTHER" id="PTHR22939:SF129">
    <property type="entry name" value="SERINE PROTEASE HTRA2, MITOCHONDRIAL"/>
    <property type="match status" value="1"/>
</dbReference>
<evidence type="ECO:0000256" key="2">
    <source>
        <dbReference type="ARBA" id="ARBA00022670"/>
    </source>
</evidence>
<reference evidence="6 7" key="1">
    <citation type="submission" date="2018-05" db="EMBL/GenBank/DDBJ databases">
        <title>Genome comparison of Eubacterium sp.</title>
        <authorList>
            <person name="Feng Y."/>
            <person name="Sanchez-Andrea I."/>
            <person name="Stams A.J.M."/>
            <person name="De Vos W.M."/>
        </authorList>
    </citation>
    <scope>NUCLEOTIDE SEQUENCE [LARGE SCALE GENOMIC DNA]</scope>
    <source>
        <strain evidence="6 7">YI</strain>
    </source>
</reference>
<dbReference type="PROSITE" id="PS50106">
    <property type="entry name" value="PDZ"/>
    <property type="match status" value="1"/>
</dbReference>
<dbReference type="InterPro" id="IPR036034">
    <property type="entry name" value="PDZ_sf"/>
</dbReference>
<dbReference type="SUPFAM" id="SSF50156">
    <property type="entry name" value="PDZ domain-like"/>
    <property type="match status" value="1"/>
</dbReference>
<dbReference type="Gene3D" id="2.40.10.120">
    <property type="match status" value="1"/>
</dbReference>
<keyword evidence="7" id="KW-1185">Reference proteome</keyword>
<dbReference type="GO" id="GO:0006508">
    <property type="term" value="P:proteolysis"/>
    <property type="evidence" value="ECO:0007669"/>
    <property type="project" value="UniProtKB-KW"/>
</dbReference>
<dbReference type="Pfam" id="PF13365">
    <property type="entry name" value="Trypsin_2"/>
    <property type="match status" value="1"/>
</dbReference>
<dbReference type="SMART" id="SM00228">
    <property type="entry name" value="PDZ"/>
    <property type="match status" value="1"/>
</dbReference>
<dbReference type="Gene3D" id="2.30.42.10">
    <property type="match status" value="1"/>
</dbReference>
<dbReference type="SUPFAM" id="SSF50494">
    <property type="entry name" value="Trypsin-like serine proteases"/>
    <property type="match status" value="1"/>
</dbReference>
<dbReference type="InterPro" id="IPR009003">
    <property type="entry name" value="Peptidase_S1_PA"/>
</dbReference>
<keyword evidence="3" id="KW-0378">Hydrolase</keyword>
<dbReference type="PANTHER" id="PTHR22939">
    <property type="entry name" value="SERINE PROTEASE FAMILY S1C HTRA-RELATED"/>
    <property type="match status" value="1"/>
</dbReference>
<feature type="transmembrane region" description="Helical" evidence="4">
    <location>
        <begin position="12"/>
        <end position="38"/>
    </location>
</feature>
<dbReference type="KEGG" id="emt:CPZ25_014055"/>
<dbReference type="EMBL" id="CP029487">
    <property type="protein sequence ID" value="QCT72407.1"/>
    <property type="molecule type" value="Genomic_DNA"/>
</dbReference>
<evidence type="ECO:0000256" key="4">
    <source>
        <dbReference type="SAM" id="Phobius"/>
    </source>
</evidence>
<dbReference type="RefSeq" id="WP_058693100.1">
    <property type="nucleotide sequence ID" value="NZ_CABJDW020000013.1"/>
</dbReference>
<evidence type="ECO:0000256" key="1">
    <source>
        <dbReference type="ARBA" id="ARBA00010541"/>
    </source>
</evidence>
<dbReference type="AlphaFoldDB" id="A0A4P9C9Y0"/>
<keyword evidence="4" id="KW-0472">Membrane</keyword>
<evidence type="ECO:0000313" key="6">
    <source>
        <dbReference type="EMBL" id="QCT72407.1"/>
    </source>
</evidence>
<keyword evidence="4" id="KW-0812">Transmembrane</keyword>
<keyword evidence="4" id="KW-1133">Transmembrane helix</keyword>
<evidence type="ECO:0000259" key="5">
    <source>
        <dbReference type="PROSITE" id="PS50106"/>
    </source>
</evidence>
<protein>
    <submittedName>
        <fullName evidence="6">PDZ domain-containing protein</fullName>
    </submittedName>
</protein>
<dbReference type="GO" id="GO:0004252">
    <property type="term" value="F:serine-type endopeptidase activity"/>
    <property type="evidence" value="ECO:0007669"/>
    <property type="project" value="InterPro"/>
</dbReference>
<keyword evidence="2" id="KW-0645">Protease</keyword>
<gene>
    <name evidence="6" type="ORF">CPZ25_014055</name>
</gene>
<evidence type="ECO:0000256" key="3">
    <source>
        <dbReference type="ARBA" id="ARBA00022801"/>
    </source>
</evidence>
<name>A0A4P9C9Y0_EUBML</name>
<dbReference type="PRINTS" id="PR00834">
    <property type="entry name" value="PROTEASES2C"/>
</dbReference>
<dbReference type="Proteomes" id="UP000218387">
    <property type="component" value="Chromosome"/>
</dbReference>
<sequence length="370" mass="38437">MYENNERPKRGSHVPAAIAGGVVGGIIVAIILVAVLYFTGTLGGGTRTETVAGQKVIVNDVNVDSQVEAVAQVVPESVAGIETTMTENTMMGTQEAVGVGSGFIVTSDGYIVTNQHVISDNPKEIKVSLADGNNYTAQKIWADSSLDMAIIKIDAKNLPAVTLGDSDNLKVGEVAIAIGNPLGLQFERSVTAGIISALNRSLVVDSSLVAEDLIQTDATINKGNSGGPLVNASGEVIGINTYKNAQGEGMGFAIPINVVKPILNQVVTSGSFTPTVIGISGYDKQQAAYYNDAEPIDKGIYVASVQAGGGAANAGIQKGDILLTIDGKDVNTMLKMKEILYGHKPGDTVKITYERGGQTKETDVTLQAGN</sequence>